<gene>
    <name evidence="1" type="ORF">EVAR_61486_1</name>
</gene>
<name>A0A4C1ZFZ2_EUMVA</name>
<proteinExistence type="predicted"/>
<dbReference type="Proteomes" id="UP000299102">
    <property type="component" value="Unassembled WGS sequence"/>
</dbReference>
<evidence type="ECO:0000313" key="1">
    <source>
        <dbReference type="EMBL" id="GBP87446.1"/>
    </source>
</evidence>
<comment type="caution">
    <text evidence="1">The sequence shown here is derived from an EMBL/GenBank/DDBJ whole genome shotgun (WGS) entry which is preliminary data.</text>
</comment>
<protein>
    <submittedName>
        <fullName evidence="1">Uncharacterized protein</fullName>
    </submittedName>
</protein>
<keyword evidence="2" id="KW-1185">Reference proteome</keyword>
<reference evidence="1 2" key="1">
    <citation type="journal article" date="2019" name="Commun. Biol.">
        <title>The bagworm genome reveals a unique fibroin gene that provides high tensile strength.</title>
        <authorList>
            <person name="Kono N."/>
            <person name="Nakamura H."/>
            <person name="Ohtoshi R."/>
            <person name="Tomita M."/>
            <person name="Numata K."/>
            <person name="Arakawa K."/>
        </authorList>
    </citation>
    <scope>NUCLEOTIDE SEQUENCE [LARGE SCALE GENOMIC DNA]</scope>
</reference>
<sequence>MRLALQWDIQDGKLSEALSRMGDCTSLQPNHRFCTLDDARAFDKYKVSLETVISPVHRHSLDLMTDACNATIVFSVRKEEKPLMGRPCARAHRCIRLSQTKNLLNNLYLQWRMQNAVTATSQTRQFRHGDAVGA</sequence>
<evidence type="ECO:0000313" key="2">
    <source>
        <dbReference type="Proteomes" id="UP000299102"/>
    </source>
</evidence>
<accession>A0A4C1ZFZ2</accession>
<dbReference type="AlphaFoldDB" id="A0A4C1ZFZ2"/>
<dbReference type="EMBL" id="BGZK01001860">
    <property type="protein sequence ID" value="GBP87446.1"/>
    <property type="molecule type" value="Genomic_DNA"/>
</dbReference>
<organism evidence="1 2">
    <name type="scientific">Eumeta variegata</name>
    <name type="common">Bagworm moth</name>
    <name type="synonym">Eumeta japonica</name>
    <dbReference type="NCBI Taxonomy" id="151549"/>
    <lineage>
        <taxon>Eukaryota</taxon>
        <taxon>Metazoa</taxon>
        <taxon>Ecdysozoa</taxon>
        <taxon>Arthropoda</taxon>
        <taxon>Hexapoda</taxon>
        <taxon>Insecta</taxon>
        <taxon>Pterygota</taxon>
        <taxon>Neoptera</taxon>
        <taxon>Endopterygota</taxon>
        <taxon>Lepidoptera</taxon>
        <taxon>Glossata</taxon>
        <taxon>Ditrysia</taxon>
        <taxon>Tineoidea</taxon>
        <taxon>Psychidae</taxon>
        <taxon>Oiketicinae</taxon>
        <taxon>Eumeta</taxon>
    </lineage>
</organism>